<dbReference type="Pfam" id="PF00505">
    <property type="entry name" value="HMG_box"/>
    <property type="match status" value="1"/>
</dbReference>
<feature type="DNA-binding region" description="HMG box" evidence="1">
    <location>
        <begin position="58"/>
        <end position="107"/>
    </location>
</feature>
<sequence>MPKVNNRKSYKFDLNKIKERIIIHLDAMSKEGIHFPTNLPLIDLLTPCTPNSKYKGRILYSQNSFFLYRKDIRDEILRQHPNASLKAITTISSERWKNESVEKKNFFAVLSRISTLIHNELSGKTSQLNNEGLLWPTEIPSMATLQNCFYLQQARVTNEHQHLSSSSSNTDNSDQETGRSKFLKIQNLIN</sequence>
<evidence type="ECO:0000313" key="4">
    <source>
        <dbReference type="EMBL" id="CAI2180583.1"/>
    </source>
</evidence>
<dbReference type="PROSITE" id="PS50118">
    <property type="entry name" value="HMG_BOX_2"/>
    <property type="match status" value="1"/>
</dbReference>
<feature type="domain" description="HMG box" evidence="3">
    <location>
        <begin position="58"/>
        <end position="107"/>
    </location>
</feature>
<dbReference type="AlphaFoldDB" id="A0A9W4ST76"/>
<dbReference type="SUPFAM" id="SSF47095">
    <property type="entry name" value="HMG-box"/>
    <property type="match status" value="1"/>
</dbReference>
<dbReference type="GO" id="GO:0005634">
    <property type="term" value="C:nucleus"/>
    <property type="evidence" value="ECO:0007669"/>
    <property type="project" value="UniProtKB-UniRule"/>
</dbReference>
<dbReference type="OrthoDB" id="6247875at2759"/>
<proteinExistence type="predicted"/>
<reference evidence="4" key="1">
    <citation type="submission" date="2022-08" db="EMBL/GenBank/DDBJ databases">
        <authorList>
            <person name="Kallberg Y."/>
            <person name="Tangrot J."/>
            <person name="Rosling A."/>
        </authorList>
    </citation>
    <scope>NUCLEOTIDE SEQUENCE</scope>
    <source>
        <strain evidence="4">Wild A</strain>
    </source>
</reference>
<comment type="caution">
    <text evidence="4">The sequence shown here is derived from an EMBL/GenBank/DDBJ whole genome shotgun (WGS) entry which is preliminary data.</text>
</comment>
<keyword evidence="5" id="KW-1185">Reference proteome</keyword>
<dbReference type="Proteomes" id="UP001153678">
    <property type="component" value="Unassembled WGS sequence"/>
</dbReference>
<keyword evidence="1" id="KW-0238">DNA-binding</keyword>
<dbReference type="InterPro" id="IPR036910">
    <property type="entry name" value="HMG_box_dom_sf"/>
</dbReference>
<feature type="region of interest" description="Disordered" evidence="2">
    <location>
        <begin position="160"/>
        <end position="179"/>
    </location>
</feature>
<evidence type="ECO:0000313" key="5">
    <source>
        <dbReference type="Proteomes" id="UP001153678"/>
    </source>
</evidence>
<evidence type="ECO:0000256" key="2">
    <source>
        <dbReference type="SAM" id="MobiDB-lite"/>
    </source>
</evidence>
<keyword evidence="1" id="KW-0539">Nucleus</keyword>
<dbReference type="Gene3D" id="1.10.30.10">
    <property type="entry name" value="High mobility group box domain"/>
    <property type="match status" value="1"/>
</dbReference>
<protein>
    <submittedName>
        <fullName evidence="4">434_t:CDS:1</fullName>
    </submittedName>
</protein>
<dbReference type="InterPro" id="IPR009071">
    <property type="entry name" value="HMG_box_dom"/>
</dbReference>
<feature type="compositionally biased region" description="Low complexity" evidence="2">
    <location>
        <begin position="163"/>
        <end position="172"/>
    </location>
</feature>
<name>A0A9W4ST76_9GLOM</name>
<dbReference type="EMBL" id="CAMKVN010002322">
    <property type="protein sequence ID" value="CAI2180583.1"/>
    <property type="molecule type" value="Genomic_DNA"/>
</dbReference>
<dbReference type="GO" id="GO:0003677">
    <property type="term" value="F:DNA binding"/>
    <property type="evidence" value="ECO:0007669"/>
    <property type="project" value="UniProtKB-UniRule"/>
</dbReference>
<gene>
    <name evidence="4" type="ORF">FWILDA_LOCUS9654</name>
</gene>
<accession>A0A9W4ST76</accession>
<evidence type="ECO:0000259" key="3">
    <source>
        <dbReference type="PROSITE" id="PS50118"/>
    </source>
</evidence>
<evidence type="ECO:0000256" key="1">
    <source>
        <dbReference type="PROSITE-ProRule" id="PRU00267"/>
    </source>
</evidence>
<organism evidence="4 5">
    <name type="scientific">Funneliformis geosporum</name>
    <dbReference type="NCBI Taxonomy" id="1117311"/>
    <lineage>
        <taxon>Eukaryota</taxon>
        <taxon>Fungi</taxon>
        <taxon>Fungi incertae sedis</taxon>
        <taxon>Mucoromycota</taxon>
        <taxon>Glomeromycotina</taxon>
        <taxon>Glomeromycetes</taxon>
        <taxon>Glomerales</taxon>
        <taxon>Glomeraceae</taxon>
        <taxon>Funneliformis</taxon>
    </lineage>
</organism>